<dbReference type="VEuPathDB" id="TriTrypDB:ADEAN_000555500"/>
<evidence type="ECO:0000313" key="2">
    <source>
        <dbReference type="Proteomes" id="UP000515908"/>
    </source>
</evidence>
<gene>
    <name evidence="1" type="ORF">ADEAN_000555500</name>
</gene>
<accession>A0A7G2CEV4</accession>
<name>A0A7G2CEV4_9TRYP</name>
<organism evidence="1 2">
    <name type="scientific">Angomonas deanei</name>
    <dbReference type="NCBI Taxonomy" id="59799"/>
    <lineage>
        <taxon>Eukaryota</taxon>
        <taxon>Discoba</taxon>
        <taxon>Euglenozoa</taxon>
        <taxon>Kinetoplastea</taxon>
        <taxon>Metakinetoplastina</taxon>
        <taxon>Trypanosomatida</taxon>
        <taxon>Trypanosomatidae</taxon>
        <taxon>Strigomonadinae</taxon>
        <taxon>Angomonas</taxon>
    </lineage>
</organism>
<dbReference type="Proteomes" id="UP000515908">
    <property type="component" value="Chromosome 10"/>
</dbReference>
<evidence type="ECO:0000313" key="1">
    <source>
        <dbReference type="EMBL" id="CAD2218069.1"/>
    </source>
</evidence>
<protein>
    <submittedName>
        <fullName evidence="1">Uncharacterized protein</fullName>
    </submittedName>
</protein>
<proteinExistence type="predicted"/>
<reference evidence="1 2" key="1">
    <citation type="submission" date="2020-08" db="EMBL/GenBank/DDBJ databases">
        <authorList>
            <person name="Newling K."/>
            <person name="Davey J."/>
            <person name="Forrester S."/>
        </authorList>
    </citation>
    <scope>NUCLEOTIDE SEQUENCE [LARGE SCALE GENOMIC DNA]</scope>
    <source>
        <strain evidence="2">Crithidia deanei Carvalho (ATCC PRA-265)</strain>
    </source>
</reference>
<sequence>MSYAPSFPIVVDVILNHFFNETYLSEKSDEALLISLRNKVNEKIKKIYATGANKLYFSVLKNGKLEDSVGVWNETKDGNGSPLTPNSILCLTQLERNLKYRLTLQSSKWIQNIQYKKVSLEEDGATVESVPNAQGVTTLIVINTKPPVTYDFYHAKEYVSGQTQLVWYTSPCSPELDEWRARQRSNEGQNSGLEE</sequence>
<keyword evidence="2" id="KW-1185">Reference proteome</keyword>
<dbReference type="AlphaFoldDB" id="A0A7G2CEV4"/>
<dbReference type="EMBL" id="LR877154">
    <property type="protein sequence ID" value="CAD2218069.1"/>
    <property type="molecule type" value="Genomic_DNA"/>
</dbReference>